<dbReference type="Proteomes" id="UP000322667">
    <property type="component" value="Chromosome A10"/>
</dbReference>
<evidence type="ECO:0000256" key="1">
    <source>
        <dbReference type="SAM" id="Phobius"/>
    </source>
</evidence>
<keyword evidence="1" id="KW-0472">Membrane</keyword>
<feature type="transmembrane region" description="Helical" evidence="1">
    <location>
        <begin position="20"/>
        <end position="42"/>
    </location>
</feature>
<keyword evidence="3" id="KW-1185">Reference proteome</keyword>
<keyword evidence="1" id="KW-0812">Transmembrane</keyword>
<reference evidence="2 3" key="1">
    <citation type="submission" date="2019-07" db="EMBL/GenBank/DDBJ databases">
        <title>WGS assembly of Gossypium tomentosum.</title>
        <authorList>
            <person name="Chen Z.J."/>
            <person name="Sreedasyam A."/>
            <person name="Ando A."/>
            <person name="Song Q."/>
            <person name="De L."/>
            <person name="Hulse-Kemp A."/>
            <person name="Ding M."/>
            <person name="Ye W."/>
            <person name="Kirkbride R."/>
            <person name="Jenkins J."/>
            <person name="Plott C."/>
            <person name="Lovell J."/>
            <person name="Lin Y.-M."/>
            <person name="Vaughn R."/>
            <person name="Liu B."/>
            <person name="Li W."/>
            <person name="Simpson S."/>
            <person name="Scheffler B."/>
            <person name="Saski C."/>
            <person name="Grover C."/>
            <person name="Hu G."/>
            <person name="Conover J."/>
            <person name="Carlson J."/>
            <person name="Shu S."/>
            <person name="Boston L."/>
            <person name="Williams M."/>
            <person name="Peterson D."/>
            <person name="Mcgee K."/>
            <person name="Jones D."/>
            <person name="Wendel J."/>
            <person name="Stelly D."/>
            <person name="Grimwood J."/>
            <person name="Schmutz J."/>
        </authorList>
    </citation>
    <scope>NUCLEOTIDE SEQUENCE [LARGE SCALE GENOMIC DNA]</scope>
    <source>
        <strain evidence="2">7179.01</strain>
    </source>
</reference>
<dbReference type="EMBL" id="CM017619">
    <property type="protein sequence ID" value="TYI06476.1"/>
    <property type="molecule type" value="Genomic_DNA"/>
</dbReference>
<organism evidence="2 3">
    <name type="scientific">Gossypium tomentosum</name>
    <name type="common">Hawaiian cotton</name>
    <name type="synonym">Gossypium sandvicense</name>
    <dbReference type="NCBI Taxonomy" id="34277"/>
    <lineage>
        <taxon>Eukaryota</taxon>
        <taxon>Viridiplantae</taxon>
        <taxon>Streptophyta</taxon>
        <taxon>Embryophyta</taxon>
        <taxon>Tracheophyta</taxon>
        <taxon>Spermatophyta</taxon>
        <taxon>Magnoliopsida</taxon>
        <taxon>eudicotyledons</taxon>
        <taxon>Gunneridae</taxon>
        <taxon>Pentapetalae</taxon>
        <taxon>rosids</taxon>
        <taxon>malvids</taxon>
        <taxon>Malvales</taxon>
        <taxon>Malvaceae</taxon>
        <taxon>Malvoideae</taxon>
        <taxon>Gossypium</taxon>
    </lineage>
</organism>
<keyword evidence="1" id="KW-1133">Transmembrane helix</keyword>
<evidence type="ECO:0000313" key="3">
    <source>
        <dbReference type="Proteomes" id="UP000322667"/>
    </source>
</evidence>
<evidence type="ECO:0000313" key="2">
    <source>
        <dbReference type="EMBL" id="TYI06476.1"/>
    </source>
</evidence>
<accession>A0A5D2NSG2</accession>
<protein>
    <submittedName>
        <fullName evidence="2">Uncharacterized protein</fullName>
    </submittedName>
</protein>
<proteinExistence type="predicted"/>
<gene>
    <name evidence="2" type="ORF">ES332_A10G162100v1</name>
</gene>
<name>A0A5D2NSG2_GOSTO</name>
<sequence length="92" mass="10231">MPSRFPRYSWTPIASSYLFQRSFLCSRIASLLVFISTIQFFLHKILSNLGIFSIVLPGSNGRGLGSLSTESPLIMTERRSNDIPNFTACSPA</sequence>
<dbReference type="AlphaFoldDB" id="A0A5D2NSG2"/>